<reference evidence="1" key="1">
    <citation type="submission" date="2022-04" db="EMBL/GenBank/DDBJ databases">
        <title>Desulfatitalea alkaliphila sp. nov., a novel anaerobic sulfate-reducing bacterium isolated from terrestrial mud volcano, Taman Peninsula, Russia.</title>
        <authorList>
            <person name="Khomyakova M.A."/>
            <person name="Merkel A.Y."/>
            <person name="Slobodkin A.I."/>
        </authorList>
    </citation>
    <scope>NUCLEOTIDE SEQUENCE</scope>
    <source>
        <strain evidence="1">M08but</strain>
    </source>
</reference>
<keyword evidence="2" id="KW-1185">Reference proteome</keyword>
<proteinExistence type="predicted"/>
<evidence type="ECO:0000313" key="1">
    <source>
        <dbReference type="EMBL" id="MCJ8502363.1"/>
    </source>
</evidence>
<dbReference type="AlphaFoldDB" id="A0AA41URH4"/>
<gene>
    <name evidence="1" type="ORF">MRX98_17400</name>
</gene>
<dbReference type="EMBL" id="JALJRB010000025">
    <property type="protein sequence ID" value="MCJ8502363.1"/>
    <property type="molecule type" value="Genomic_DNA"/>
</dbReference>
<dbReference type="Proteomes" id="UP001165427">
    <property type="component" value="Unassembled WGS sequence"/>
</dbReference>
<organism evidence="1 2">
    <name type="scientific">Desulfatitalea alkaliphila</name>
    <dbReference type="NCBI Taxonomy" id="2929485"/>
    <lineage>
        <taxon>Bacteria</taxon>
        <taxon>Pseudomonadati</taxon>
        <taxon>Thermodesulfobacteriota</taxon>
        <taxon>Desulfobacteria</taxon>
        <taxon>Desulfobacterales</taxon>
        <taxon>Desulfosarcinaceae</taxon>
        <taxon>Desulfatitalea</taxon>
    </lineage>
</organism>
<protein>
    <submittedName>
        <fullName evidence="1">Uncharacterized protein</fullName>
    </submittedName>
</protein>
<name>A0AA41URH4_9BACT</name>
<comment type="caution">
    <text evidence="1">The sequence shown here is derived from an EMBL/GenBank/DDBJ whole genome shotgun (WGS) entry which is preliminary data.</text>
</comment>
<evidence type="ECO:0000313" key="2">
    <source>
        <dbReference type="Proteomes" id="UP001165427"/>
    </source>
</evidence>
<accession>A0AA41URH4</accession>
<sequence length="157" mass="17558">MFRDAHNYQQYFSGRPDKETYNLLHQLRTHPRGGAVIGAAKGEAVFDGFLARHGKLKHTGGAVCPLRLAGRHCRGMRCVCNMDPLLAVFDHRELWIADGRAAIFTAHPYQLPGDQAAALFLFCRRHGLEAMISTDSWYFHGQTLLIEITPANRQGAV</sequence>
<dbReference type="RefSeq" id="WP_246913051.1">
    <property type="nucleotide sequence ID" value="NZ_JALJRB010000025.1"/>
</dbReference>